<organism evidence="1 2">
    <name type="scientific">Pseudonocardia xinjiangensis</name>
    <dbReference type="NCBI Taxonomy" id="75289"/>
    <lineage>
        <taxon>Bacteria</taxon>
        <taxon>Bacillati</taxon>
        <taxon>Actinomycetota</taxon>
        <taxon>Actinomycetes</taxon>
        <taxon>Pseudonocardiales</taxon>
        <taxon>Pseudonocardiaceae</taxon>
        <taxon>Pseudonocardia</taxon>
    </lineage>
</organism>
<proteinExistence type="predicted"/>
<comment type="caution">
    <text evidence="1">The sequence shown here is derived from an EMBL/GenBank/DDBJ whole genome shotgun (WGS) entry which is preliminary data.</text>
</comment>
<gene>
    <name evidence="1" type="ORF">HF577_00590</name>
</gene>
<evidence type="ECO:0000313" key="2">
    <source>
        <dbReference type="Proteomes" id="UP001296706"/>
    </source>
</evidence>
<dbReference type="PIRSF" id="PIRSF033328">
    <property type="entry name" value="Phest_Mll4975"/>
    <property type="match status" value="1"/>
</dbReference>
<evidence type="ECO:0000313" key="1">
    <source>
        <dbReference type="EMBL" id="NMH75628.1"/>
    </source>
</evidence>
<dbReference type="Gene3D" id="3.90.1140.10">
    <property type="entry name" value="Cyclic phosphodiesterase"/>
    <property type="match status" value="1"/>
</dbReference>
<sequence>MTARFAIYAAPGTGSADAAAVRLREQAESWLGRRMDGTRPDPRLPSGWTRAAVDEITVNARRYGFHGTLKAPFRLAEGRSVEQLEQDLERFARTGRPIALPQLRLHRMDGFFALVPGADAPELHELAAALVTGFDAYRAPATATEIARRNPDALTPRRRRMLETWGYPYVLDEFRFHLTLTDRIPPDRHGQVHDALAAWFADCLGRTIAVDALTLCTQPTPGAPFRLHSVHPLRRPADRPRACAAAAHEGTR</sequence>
<dbReference type="Pfam" id="PF06299">
    <property type="entry name" value="DUF1045"/>
    <property type="match status" value="1"/>
</dbReference>
<dbReference type="Proteomes" id="UP001296706">
    <property type="component" value="Unassembled WGS sequence"/>
</dbReference>
<dbReference type="InterPro" id="IPR009389">
    <property type="entry name" value="DUF1045"/>
</dbReference>
<keyword evidence="2" id="KW-1185">Reference proteome</keyword>
<accession>A0ABX1R5F3</accession>
<protein>
    <submittedName>
        <fullName evidence="1">DUF1045 domain-containing protein</fullName>
    </submittedName>
</protein>
<dbReference type="EMBL" id="JAAXKY010000001">
    <property type="protein sequence ID" value="NMH75628.1"/>
    <property type="molecule type" value="Genomic_DNA"/>
</dbReference>
<reference evidence="1 2" key="1">
    <citation type="submission" date="2020-04" db="EMBL/GenBank/DDBJ databases">
        <authorList>
            <person name="Klaysubun C."/>
            <person name="Duangmal K."/>
            <person name="Lipun K."/>
        </authorList>
    </citation>
    <scope>NUCLEOTIDE SEQUENCE [LARGE SCALE GENOMIC DNA]</scope>
    <source>
        <strain evidence="1 2">JCM 11839</strain>
    </source>
</reference>
<name>A0ABX1R5F3_9PSEU</name>
<dbReference type="RefSeq" id="WP_169393698.1">
    <property type="nucleotide sequence ID" value="NZ_JAAXKY010000001.1"/>
</dbReference>